<dbReference type="PANTHER" id="PTHR11388">
    <property type="entry name" value="ORGANIC ANION TRANSPORTER"/>
    <property type="match status" value="1"/>
</dbReference>
<feature type="transmembrane region" description="Helical" evidence="8">
    <location>
        <begin position="152"/>
        <end position="175"/>
    </location>
</feature>
<sequence length="637" mass="70323">MASRGIWQSPLFFLAVWALSSVFYQSLGGMWSSIITTVEEVFHLTSFQSGTLTIVDYFAGLWISLPLVYYGQHQHRPRFIGAVTILTAVGAFIQAFPHLLYRIPVDELIDRNNGGPNIEVCNRSNAIENGEDRAKECDVPEQEHSFFFGPCIWFFIGRIITSCYGAVYPIALVYLDDGVPKRSIVLYAGFITTIYAIGFTVGYFVASAVLSLPLYLTGLDEDVDTSKLPGAWWLGYVILSSLAILTAIPFFWFPASLPTPVEEAEDEPLLNQGETTKGASVLQKEEPYPKEQGLSEVTSSTKDFFKSLWRVVTNPIIFLMAISGGFFILGSETLATFAPLYAEEYYRLSPSQAAVLTGAQAVFGYVIGQLLGAALLRYLDLNRLQSAVFYNVGLTIYCIGITSAMFIYCAPEEIVGLSHQNSTDTASLNISLECNVHCSCPHEYRPVCGAGVSYLSPCYAGCSESISEDKSILRFTNCSCVTSHLENTQRWEQNRFGDVELGLCKEACSSWIYYAVIAVLSSFALSAANNAPLIMSLRSVAEQDRSLMFSFLNIAFRIIGFIPGPIIAGWIIDQACIIFSSTCEDSSGNCILYDTQRLPYLFFSMPSLCSCATLILITIILFLLRRQGEKFKAGNPS</sequence>
<feature type="transmembrane region" description="Helical" evidence="8">
    <location>
        <begin position="79"/>
        <end position="101"/>
    </location>
</feature>
<comment type="caution">
    <text evidence="10">The sequence shown here is derived from an EMBL/GenBank/DDBJ whole genome shotgun (WGS) entry which is preliminary data.</text>
</comment>
<dbReference type="PANTHER" id="PTHR11388:SF142">
    <property type="entry name" value="SOLUTE CARRIER ORGANIC ANION TRANSPORTER FAMILY MEMBER 5A1"/>
    <property type="match status" value="1"/>
</dbReference>
<name>A0A9Q1CGR4_HOLLE</name>
<protein>
    <recommendedName>
        <fullName evidence="8">Solute carrier organic anion transporter family member</fullName>
    </recommendedName>
</protein>
<dbReference type="OrthoDB" id="5062115at2759"/>
<keyword evidence="7" id="KW-1015">Disulfide bond</keyword>
<dbReference type="Proteomes" id="UP001152320">
    <property type="component" value="Chromosome 3"/>
</dbReference>
<evidence type="ECO:0000256" key="4">
    <source>
        <dbReference type="ARBA" id="ARBA00022692"/>
    </source>
</evidence>
<dbReference type="InterPro" id="IPR002350">
    <property type="entry name" value="Kazal_dom"/>
</dbReference>
<dbReference type="GO" id="GO:0006811">
    <property type="term" value="P:monoatomic ion transport"/>
    <property type="evidence" value="ECO:0007669"/>
    <property type="project" value="UniProtKB-KW"/>
</dbReference>
<evidence type="ECO:0000313" key="10">
    <source>
        <dbReference type="EMBL" id="KAJ8044319.1"/>
    </source>
</evidence>
<evidence type="ECO:0000256" key="2">
    <source>
        <dbReference type="ARBA" id="ARBA00009657"/>
    </source>
</evidence>
<feature type="transmembrane region" description="Helical" evidence="8">
    <location>
        <begin position="388"/>
        <end position="408"/>
    </location>
</feature>
<feature type="transmembrane region" description="Helical" evidence="8">
    <location>
        <begin position="12"/>
        <end position="34"/>
    </location>
</feature>
<keyword evidence="6 8" id="KW-0472">Membrane</keyword>
<feature type="domain" description="Kazal-like" evidence="9">
    <location>
        <begin position="428"/>
        <end position="479"/>
    </location>
</feature>
<keyword evidence="3" id="KW-1003">Cell membrane</keyword>
<dbReference type="SUPFAM" id="SSF103473">
    <property type="entry name" value="MFS general substrate transporter"/>
    <property type="match status" value="1"/>
</dbReference>
<evidence type="ECO:0000256" key="1">
    <source>
        <dbReference type="ARBA" id="ARBA00004651"/>
    </source>
</evidence>
<dbReference type="GO" id="GO:0016323">
    <property type="term" value="C:basolateral plasma membrane"/>
    <property type="evidence" value="ECO:0007669"/>
    <property type="project" value="TreeGrafter"/>
</dbReference>
<dbReference type="InterPro" id="IPR036259">
    <property type="entry name" value="MFS_trans_sf"/>
</dbReference>
<dbReference type="GO" id="GO:0043252">
    <property type="term" value="P:sodium-independent organic anion transport"/>
    <property type="evidence" value="ECO:0007669"/>
    <property type="project" value="TreeGrafter"/>
</dbReference>
<feature type="transmembrane region" description="Helical" evidence="8">
    <location>
        <begin position="54"/>
        <end position="72"/>
    </location>
</feature>
<evidence type="ECO:0000256" key="7">
    <source>
        <dbReference type="ARBA" id="ARBA00023157"/>
    </source>
</evidence>
<evidence type="ECO:0000256" key="3">
    <source>
        <dbReference type="ARBA" id="ARBA00022475"/>
    </source>
</evidence>
<evidence type="ECO:0000256" key="5">
    <source>
        <dbReference type="ARBA" id="ARBA00022989"/>
    </source>
</evidence>
<feature type="transmembrane region" description="Helical" evidence="8">
    <location>
        <begin position="601"/>
        <end position="624"/>
    </location>
</feature>
<keyword evidence="8" id="KW-0813">Transport</keyword>
<feature type="transmembrane region" description="Helical" evidence="8">
    <location>
        <begin position="230"/>
        <end position="253"/>
    </location>
</feature>
<keyword evidence="8" id="KW-0406">Ion transport</keyword>
<dbReference type="InterPro" id="IPR004156">
    <property type="entry name" value="OATP"/>
</dbReference>
<reference evidence="10" key="1">
    <citation type="submission" date="2021-10" db="EMBL/GenBank/DDBJ databases">
        <title>Tropical sea cucumber genome reveals ecological adaptation and Cuvierian tubules defense mechanism.</title>
        <authorList>
            <person name="Chen T."/>
        </authorList>
    </citation>
    <scope>NUCLEOTIDE SEQUENCE</scope>
    <source>
        <strain evidence="10">Nanhai2018</strain>
        <tissue evidence="10">Muscle</tissue>
    </source>
</reference>
<dbReference type="AlphaFoldDB" id="A0A9Q1CGR4"/>
<dbReference type="EMBL" id="JAIZAY010000003">
    <property type="protein sequence ID" value="KAJ8044319.1"/>
    <property type="molecule type" value="Genomic_DNA"/>
</dbReference>
<gene>
    <name evidence="10" type="ORF">HOLleu_07044</name>
</gene>
<feature type="transmembrane region" description="Helical" evidence="8">
    <location>
        <begin position="353"/>
        <end position="376"/>
    </location>
</feature>
<evidence type="ECO:0000313" key="11">
    <source>
        <dbReference type="Proteomes" id="UP001152320"/>
    </source>
</evidence>
<dbReference type="NCBIfam" id="TIGR00805">
    <property type="entry name" value="oat"/>
    <property type="match status" value="1"/>
</dbReference>
<dbReference type="GO" id="GO:0015347">
    <property type="term" value="F:sodium-independent organic anion transmembrane transporter activity"/>
    <property type="evidence" value="ECO:0007669"/>
    <property type="project" value="TreeGrafter"/>
</dbReference>
<feature type="transmembrane region" description="Helical" evidence="8">
    <location>
        <begin position="184"/>
        <end position="210"/>
    </location>
</feature>
<dbReference type="PROSITE" id="PS51465">
    <property type="entry name" value="KAZAL_2"/>
    <property type="match status" value="1"/>
</dbReference>
<dbReference type="Gene3D" id="1.20.1250.20">
    <property type="entry name" value="MFS general substrate transporter like domains"/>
    <property type="match status" value="2"/>
</dbReference>
<evidence type="ECO:0000259" key="9">
    <source>
        <dbReference type="PROSITE" id="PS51465"/>
    </source>
</evidence>
<keyword evidence="11" id="KW-1185">Reference proteome</keyword>
<feature type="transmembrane region" description="Helical" evidence="8">
    <location>
        <begin position="316"/>
        <end position="341"/>
    </location>
</feature>
<dbReference type="SUPFAM" id="SSF100895">
    <property type="entry name" value="Kazal-type serine protease inhibitors"/>
    <property type="match status" value="1"/>
</dbReference>
<comment type="subcellular location">
    <subcellularLocation>
        <location evidence="1 8">Cell membrane</location>
        <topology evidence="1 8">Multi-pass membrane protein</topology>
    </subcellularLocation>
</comment>
<dbReference type="Pfam" id="PF03137">
    <property type="entry name" value="OATP"/>
    <property type="match status" value="1"/>
</dbReference>
<dbReference type="InterPro" id="IPR036058">
    <property type="entry name" value="Kazal_dom_sf"/>
</dbReference>
<feature type="transmembrane region" description="Helical" evidence="8">
    <location>
        <begin position="511"/>
        <end position="535"/>
    </location>
</feature>
<evidence type="ECO:0000256" key="6">
    <source>
        <dbReference type="ARBA" id="ARBA00023136"/>
    </source>
</evidence>
<keyword evidence="4 8" id="KW-0812">Transmembrane</keyword>
<accession>A0A9Q1CGR4</accession>
<dbReference type="Pfam" id="PF07648">
    <property type="entry name" value="Kazal_2"/>
    <property type="match status" value="1"/>
</dbReference>
<evidence type="ECO:0000256" key="8">
    <source>
        <dbReference type="RuleBase" id="RU362056"/>
    </source>
</evidence>
<feature type="transmembrane region" description="Helical" evidence="8">
    <location>
        <begin position="547"/>
        <end position="572"/>
    </location>
</feature>
<comment type="similarity">
    <text evidence="2 8">Belongs to the organo anion transporter (TC 2.A.60) family.</text>
</comment>
<organism evidence="10 11">
    <name type="scientific">Holothuria leucospilota</name>
    <name type="common">Black long sea cucumber</name>
    <name type="synonym">Mertensiothuria leucospilota</name>
    <dbReference type="NCBI Taxonomy" id="206669"/>
    <lineage>
        <taxon>Eukaryota</taxon>
        <taxon>Metazoa</taxon>
        <taxon>Echinodermata</taxon>
        <taxon>Eleutherozoa</taxon>
        <taxon>Echinozoa</taxon>
        <taxon>Holothuroidea</taxon>
        <taxon>Aspidochirotacea</taxon>
        <taxon>Aspidochirotida</taxon>
        <taxon>Holothuriidae</taxon>
        <taxon>Holothuria</taxon>
    </lineage>
</organism>
<proteinExistence type="inferred from homology"/>
<keyword evidence="5 8" id="KW-1133">Transmembrane helix</keyword>